<evidence type="ECO:0000313" key="2">
    <source>
        <dbReference type="Proteomes" id="UP000037784"/>
    </source>
</evidence>
<protein>
    <submittedName>
        <fullName evidence="1">Uncharacterized protein</fullName>
    </submittedName>
</protein>
<dbReference type="OrthoDB" id="8866049at2"/>
<evidence type="ECO:0000313" key="1">
    <source>
        <dbReference type="EMBL" id="GAP63013.1"/>
    </source>
</evidence>
<organism evidence="1 2">
    <name type="scientific">Ardenticatena maritima</name>
    <dbReference type="NCBI Taxonomy" id="872965"/>
    <lineage>
        <taxon>Bacteria</taxon>
        <taxon>Bacillati</taxon>
        <taxon>Chloroflexota</taxon>
        <taxon>Ardenticatenia</taxon>
        <taxon>Ardenticatenales</taxon>
        <taxon>Ardenticatenaceae</taxon>
        <taxon>Ardenticatena</taxon>
    </lineage>
</organism>
<dbReference type="RefSeq" id="WP_152918091.1">
    <property type="nucleotide sequence ID" value="NZ_BBZA01000106.1"/>
</dbReference>
<dbReference type="STRING" id="872965.SE16_13245"/>
<gene>
    <name evidence="1" type="ORF">ARMA_1436</name>
</gene>
<reference evidence="1 2" key="1">
    <citation type="journal article" date="2015" name="Genome Announc.">
        <title>Draft Genome Sequence of a Heterotrophic Facultative Anaerobic Thermophilic Bacterium, Ardenticatena maritima Strain 110ST.</title>
        <authorList>
            <person name="Kawaichi S."/>
            <person name="Yoshida T."/>
            <person name="Sako Y."/>
            <person name="Nakamura R."/>
        </authorList>
    </citation>
    <scope>NUCLEOTIDE SEQUENCE [LARGE SCALE GENOMIC DNA]</scope>
    <source>
        <strain evidence="1 2">110S</strain>
    </source>
</reference>
<dbReference type="EMBL" id="BBZA01000106">
    <property type="protein sequence ID" value="GAP63013.1"/>
    <property type="molecule type" value="Genomic_DNA"/>
</dbReference>
<name>A0A0M8K6V2_9CHLR</name>
<comment type="caution">
    <text evidence="1">The sequence shown here is derived from an EMBL/GenBank/DDBJ whole genome shotgun (WGS) entry which is preliminary data.</text>
</comment>
<accession>A0A0M8K6V2</accession>
<proteinExistence type="predicted"/>
<reference evidence="2" key="2">
    <citation type="submission" date="2015-08" db="EMBL/GenBank/DDBJ databases">
        <title>Draft Genome Sequence of a Heterotrophic Facultative Anaerobic Bacterium Ardenticatena maritima Strain 110S.</title>
        <authorList>
            <person name="Kawaichi S."/>
            <person name="Yoshida T."/>
            <person name="Sako Y."/>
            <person name="Nakamura R."/>
        </authorList>
    </citation>
    <scope>NUCLEOTIDE SEQUENCE [LARGE SCALE GENOMIC DNA]</scope>
    <source>
        <strain evidence="2">110S</strain>
    </source>
</reference>
<dbReference type="AlphaFoldDB" id="A0A0M8K6V2"/>
<dbReference type="InParanoid" id="A0A0M8K6V2"/>
<dbReference type="Proteomes" id="UP000037784">
    <property type="component" value="Unassembled WGS sequence"/>
</dbReference>
<keyword evidence="2" id="KW-1185">Reference proteome</keyword>
<sequence>MAAKKSRRRKQTSPATEMKMLPIGNIRAKRLAMAYPIDHKEVLDKQVEDLSKILPPFVDWRWKQVCGQVVKRDPATGELHPVPFATVHVYDTDCSFYLYAPSGWPWVWLYPFNCHQEEIATVQTDACGNFCVWIPRWEIDTILRWRRERFCVPWLVRPTIKDLLPNFEQPIPRRPPFPPTPRPLPDPLPILEEAKASLERLGATEAIQRLEKVAANMGAGAPTHLYQQTLNAPLFPEPLAPPMPAAIPEEAYRYMKKGGTVSLTHAENADRPDDLLALRANFIGPFMRCYDIFLPEWTKIVDVPDITFKVTQDVDNDGDEEVIYSETLFDVRWDSSDLDAPVTLEANAMAIAADICDAPEIECTDIGILMVGLMSLHTDYHDPNTGYAKRPNRPHPTGTWASLPPGATEIATAPYQGTLQLYGCNHHKGADFYRLLYSIDNGATWVPFTGHTWKVWRWSGGLVHLTVAPDTAGWYDILSDTDGWMPAHLLLNWPTTAYANGRYLVKMEFGNASKNVIHTTQPIAFRIDNSKPAVSVQVEYKRASDTSWHSLPTICPVIYRTGMEQVDFRVTFTTTAQHLLKARIGAGGCGAGGITLTSPTPAGWEVESNTILRHWHQHSADNAFSFTLEYQLAAGSAAGTYQFFSTAWERSFNPAGGDSGLANDWLYDTSHIWTHVPIHFSVF</sequence>